<organism evidence="1 2">
    <name type="scientific">Paraburkholderia ultramafica</name>
    <dbReference type="NCBI Taxonomy" id="1544867"/>
    <lineage>
        <taxon>Bacteria</taxon>
        <taxon>Pseudomonadati</taxon>
        <taxon>Pseudomonadota</taxon>
        <taxon>Betaproteobacteria</taxon>
        <taxon>Burkholderiales</taxon>
        <taxon>Burkholderiaceae</taxon>
        <taxon>Paraburkholderia</taxon>
    </lineage>
</organism>
<dbReference type="Proteomes" id="UP000494365">
    <property type="component" value="Unassembled WGS sequence"/>
</dbReference>
<protein>
    <submittedName>
        <fullName evidence="1">Uncharacterized protein</fullName>
    </submittedName>
</protein>
<dbReference type="AlphaFoldDB" id="A0A6S7DI50"/>
<accession>A0A6S7DI50</accession>
<keyword evidence="2" id="KW-1185">Reference proteome</keyword>
<name>A0A6S7DI50_9BURK</name>
<sequence>MPRTSHFVKRCSATHKRRSQWREADVQPALMRTMLLEATLPFNGRKIPKPRSEIDRASRSFAGIPLTFRSR</sequence>
<evidence type="ECO:0000313" key="1">
    <source>
        <dbReference type="EMBL" id="CAB3808320.1"/>
    </source>
</evidence>
<proteinExistence type="predicted"/>
<dbReference type="EMBL" id="CADIKK010000057">
    <property type="protein sequence ID" value="CAB3808320.1"/>
    <property type="molecule type" value="Genomic_DNA"/>
</dbReference>
<evidence type="ECO:0000313" key="2">
    <source>
        <dbReference type="Proteomes" id="UP000494365"/>
    </source>
</evidence>
<gene>
    <name evidence="1" type="ORF">LMG28614_06770</name>
</gene>
<reference evidence="1 2" key="1">
    <citation type="submission" date="2020-04" db="EMBL/GenBank/DDBJ databases">
        <authorList>
            <person name="De Canck E."/>
        </authorList>
    </citation>
    <scope>NUCLEOTIDE SEQUENCE [LARGE SCALE GENOMIC DNA]</scope>
    <source>
        <strain evidence="1 2">LMG 28614</strain>
    </source>
</reference>